<evidence type="ECO:0000313" key="2">
    <source>
        <dbReference type="EMBL" id="MBB5576617.1"/>
    </source>
</evidence>
<dbReference type="RefSeq" id="WP_183939936.1">
    <property type="nucleotide sequence ID" value="NZ_JACHBI010000013.1"/>
</dbReference>
<evidence type="ECO:0000313" key="3">
    <source>
        <dbReference type="Proteomes" id="UP000549882"/>
    </source>
</evidence>
<dbReference type="Proteomes" id="UP000549882">
    <property type="component" value="Unassembled WGS sequence"/>
</dbReference>
<dbReference type="EMBL" id="JACHBI010000013">
    <property type="protein sequence ID" value="MBB5576617.1"/>
    <property type="molecule type" value="Genomic_DNA"/>
</dbReference>
<name>A0A7W9D3Q1_9HYPH</name>
<keyword evidence="1" id="KW-0472">Membrane</keyword>
<keyword evidence="1" id="KW-1133">Transmembrane helix</keyword>
<sequence>MFPILVRLPLAVAGAIAGWFVAEGTLRYNIVQMGIAFIMLAAFITTCIYAPTLLRWLGIIRDRPRDGP</sequence>
<protein>
    <submittedName>
        <fullName evidence="2">Threonine/homoserine/homoserine lactone efflux protein</fullName>
    </submittedName>
</protein>
<organism evidence="2 3">
    <name type="scientific">Rhizobium paranaense</name>
    <dbReference type="NCBI Taxonomy" id="1650438"/>
    <lineage>
        <taxon>Bacteria</taxon>
        <taxon>Pseudomonadati</taxon>
        <taxon>Pseudomonadota</taxon>
        <taxon>Alphaproteobacteria</taxon>
        <taxon>Hyphomicrobiales</taxon>
        <taxon>Rhizobiaceae</taxon>
        <taxon>Rhizobium/Agrobacterium group</taxon>
        <taxon>Rhizobium</taxon>
    </lineage>
</organism>
<reference evidence="2 3" key="1">
    <citation type="submission" date="2020-08" db="EMBL/GenBank/DDBJ databases">
        <title>Genomic Encyclopedia of Type Strains, Phase IV (KMG-V): Genome sequencing to study the core and pangenomes of soil and plant-associated prokaryotes.</title>
        <authorList>
            <person name="Whitman W."/>
        </authorList>
    </citation>
    <scope>NUCLEOTIDE SEQUENCE [LARGE SCALE GENOMIC DNA]</scope>
    <source>
        <strain evidence="2 3">SEMIA 4064</strain>
    </source>
</reference>
<proteinExistence type="predicted"/>
<evidence type="ECO:0000256" key="1">
    <source>
        <dbReference type="SAM" id="Phobius"/>
    </source>
</evidence>
<accession>A0A7W9D3Q1</accession>
<keyword evidence="3" id="KW-1185">Reference proteome</keyword>
<keyword evidence="1" id="KW-0812">Transmembrane</keyword>
<comment type="caution">
    <text evidence="2">The sequence shown here is derived from an EMBL/GenBank/DDBJ whole genome shotgun (WGS) entry which is preliminary data.</text>
</comment>
<feature type="transmembrane region" description="Helical" evidence="1">
    <location>
        <begin position="33"/>
        <end position="57"/>
    </location>
</feature>
<gene>
    <name evidence="2" type="ORF">GGD50_005262</name>
</gene>
<dbReference type="AlphaFoldDB" id="A0A7W9D3Q1"/>